<dbReference type="AlphaFoldDB" id="A0A1H6D5E2"/>
<keyword evidence="3" id="KW-1185">Reference proteome</keyword>
<dbReference type="OrthoDB" id="3482929at2"/>
<protein>
    <submittedName>
        <fullName evidence="2">Uncharacterized protein</fullName>
    </submittedName>
</protein>
<dbReference type="RefSeq" id="WP_146087531.1">
    <property type="nucleotide sequence ID" value="NZ_FNVO01000013.1"/>
</dbReference>
<dbReference type="EMBL" id="FNVO01000013">
    <property type="protein sequence ID" value="SEG80599.1"/>
    <property type="molecule type" value="Genomic_DNA"/>
</dbReference>
<feature type="compositionally biased region" description="Basic and acidic residues" evidence="1">
    <location>
        <begin position="66"/>
        <end position="75"/>
    </location>
</feature>
<feature type="region of interest" description="Disordered" evidence="1">
    <location>
        <begin position="66"/>
        <end position="85"/>
    </location>
</feature>
<evidence type="ECO:0000256" key="1">
    <source>
        <dbReference type="SAM" id="MobiDB-lite"/>
    </source>
</evidence>
<dbReference type="Proteomes" id="UP000236723">
    <property type="component" value="Unassembled WGS sequence"/>
</dbReference>
<gene>
    <name evidence="2" type="ORF">SAMN04489712_113110</name>
</gene>
<sequence length="85" mass="8817">MRTETLADGQDVLAGFLGARACGRAQGATTYLAERAGMPYLLVVAAPEIGGTVTVIAFEDEAERARHLAGHDREPAPAGPSPARV</sequence>
<evidence type="ECO:0000313" key="2">
    <source>
        <dbReference type="EMBL" id="SEG80599.1"/>
    </source>
</evidence>
<proteinExistence type="predicted"/>
<organism evidence="2 3">
    <name type="scientific">Thermomonospora echinospora</name>
    <dbReference type="NCBI Taxonomy" id="1992"/>
    <lineage>
        <taxon>Bacteria</taxon>
        <taxon>Bacillati</taxon>
        <taxon>Actinomycetota</taxon>
        <taxon>Actinomycetes</taxon>
        <taxon>Streptosporangiales</taxon>
        <taxon>Thermomonosporaceae</taxon>
        <taxon>Thermomonospora</taxon>
    </lineage>
</organism>
<name>A0A1H6D5E2_9ACTN</name>
<evidence type="ECO:0000313" key="3">
    <source>
        <dbReference type="Proteomes" id="UP000236723"/>
    </source>
</evidence>
<accession>A0A1H6D5E2</accession>
<reference evidence="3" key="1">
    <citation type="submission" date="2016-10" db="EMBL/GenBank/DDBJ databases">
        <authorList>
            <person name="Varghese N."/>
            <person name="Submissions S."/>
        </authorList>
    </citation>
    <scope>NUCLEOTIDE SEQUENCE [LARGE SCALE GENOMIC DNA]</scope>
    <source>
        <strain evidence="3">DSM 43163</strain>
    </source>
</reference>